<accession>A0A0V8QAV5</accession>
<dbReference type="EMBL" id="LNAM01000203">
    <property type="protein sequence ID" value="KSV57723.1"/>
    <property type="molecule type" value="Genomic_DNA"/>
</dbReference>
<sequence>MPYIICNNDNYLVQTTSGFSIVHDMKDASKWQKIDKANNVCKNVNQNKKLHKYHMEVKYVSQENKVVSPPAKPIELDYDILDRIKEISEFTKQIEERRLYLMEMIHTIELEIVDIEHAAEFYNLNASQGYKLYKLLHDSRNKRREYKDELEKINLSLGTSIRSTNMENLERSIAGLEHRQYTPRINKELFGV</sequence>
<proteinExistence type="predicted"/>
<dbReference type="OrthoDB" id="2084945at2"/>
<name>A0A0V8QAV5_9FIRM</name>
<protein>
    <submittedName>
        <fullName evidence="1">Uncharacterized protein</fullName>
    </submittedName>
</protein>
<reference evidence="1 2" key="1">
    <citation type="submission" date="2015-11" db="EMBL/GenBank/DDBJ databases">
        <title>Butyribacter intestini gen. nov., sp. nov., a butyric acid-producing bacterium of the family Lachnospiraceae isolated from the human faeces.</title>
        <authorList>
            <person name="Zou Y."/>
            <person name="Xue W."/>
            <person name="Luo G."/>
            <person name="Lv M."/>
        </authorList>
    </citation>
    <scope>NUCLEOTIDE SEQUENCE [LARGE SCALE GENOMIC DNA]</scope>
    <source>
        <strain evidence="1 2">ACET-33324</strain>
    </source>
</reference>
<dbReference type="RefSeq" id="WP_058354029.1">
    <property type="nucleotide sequence ID" value="NZ_CABMMD010000203.1"/>
</dbReference>
<gene>
    <name evidence="1" type="ORF">ASU35_15385</name>
</gene>
<dbReference type="Proteomes" id="UP000054874">
    <property type="component" value="Unassembled WGS sequence"/>
</dbReference>
<dbReference type="STRING" id="290052.ASU35_15385"/>
<evidence type="ECO:0000313" key="2">
    <source>
        <dbReference type="Proteomes" id="UP000054874"/>
    </source>
</evidence>
<keyword evidence="2" id="KW-1185">Reference proteome</keyword>
<evidence type="ECO:0000313" key="1">
    <source>
        <dbReference type="EMBL" id="KSV57723.1"/>
    </source>
</evidence>
<organism evidence="1 2">
    <name type="scientific">Acetivibrio ethanolgignens</name>
    <dbReference type="NCBI Taxonomy" id="290052"/>
    <lineage>
        <taxon>Bacteria</taxon>
        <taxon>Bacillati</taxon>
        <taxon>Bacillota</taxon>
        <taxon>Clostridia</taxon>
        <taxon>Eubacteriales</taxon>
        <taxon>Oscillospiraceae</taxon>
        <taxon>Acetivibrio</taxon>
    </lineage>
</organism>
<comment type="caution">
    <text evidence="1">The sequence shown here is derived from an EMBL/GenBank/DDBJ whole genome shotgun (WGS) entry which is preliminary data.</text>
</comment>
<dbReference type="AlphaFoldDB" id="A0A0V8QAV5"/>